<keyword evidence="1" id="KW-0436">Ligase</keyword>
<dbReference type="PANTHER" id="PTHR21621">
    <property type="entry name" value="RIBOSOMAL PROTEIN S6 MODIFICATION PROTEIN"/>
    <property type="match status" value="1"/>
</dbReference>
<dbReference type="PROSITE" id="PS50975">
    <property type="entry name" value="ATP_GRASP"/>
    <property type="match status" value="1"/>
</dbReference>
<dbReference type="Pfam" id="PF07478">
    <property type="entry name" value="Dala_Dala_lig_C"/>
    <property type="match status" value="1"/>
</dbReference>
<dbReference type="SUPFAM" id="SSF56059">
    <property type="entry name" value="Glutathione synthetase ATP-binding domain-like"/>
    <property type="match status" value="1"/>
</dbReference>
<evidence type="ECO:0000313" key="5">
    <source>
        <dbReference type="Proteomes" id="UP001165427"/>
    </source>
</evidence>
<dbReference type="GO" id="GO:0046872">
    <property type="term" value="F:metal ion binding"/>
    <property type="evidence" value="ECO:0007669"/>
    <property type="project" value="InterPro"/>
</dbReference>
<dbReference type="AlphaFoldDB" id="A0AA41R7U0"/>
<reference evidence="4" key="1">
    <citation type="submission" date="2022-04" db="EMBL/GenBank/DDBJ databases">
        <title>Desulfatitalea alkaliphila sp. nov., a novel anaerobic sulfate-reducing bacterium isolated from terrestrial mud volcano, Taman Peninsula, Russia.</title>
        <authorList>
            <person name="Khomyakova M.A."/>
            <person name="Merkel A.Y."/>
            <person name="Slobodkin A.I."/>
        </authorList>
    </citation>
    <scope>NUCLEOTIDE SEQUENCE</scope>
    <source>
        <strain evidence="4">M08but</strain>
    </source>
</reference>
<dbReference type="GO" id="GO:0008716">
    <property type="term" value="F:D-alanine-D-alanine ligase activity"/>
    <property type="evidence" value="ECO:0007669"/>
    <property type="project" value="InterPro"/>
</dbReference>
<sequence>MSVLVVIENPEECPLTFTGVEPVAARAYLSDHSFSGLKGAKVFNICRSYRYQSIGYYVSLLAEARNHKPVPSITTIQDMKSVGIIRLVSGELDETLQKLFLPDDPQKLSIFIYFGKCPDKRFEALGSRLFKYFPTPFLRADFGCYSNWQLTNVSPLAVKEIPVADREFAQAVASEYFAGKKLYIPKRSVSRYDLAILHDPAEQRPPSDAKALKRFAKAADTLGIGTELITREDSNRLSEFDALFIRETTNVDHHTYRMARKAVAEGLVVIDDPESILRCSNKVYLAELLGRARIPIPKTIIVHTRNMEQLVDEIGYPCILKQPDSAFSQGVVRVENRDDLVEQLRLLFKKSELVIAQEYLPSHFDWRIGILDRKPLFACKYYMAGSHWQIVRKDKGGREVYGKVETLPVGKAPAAVVKTALKAANAIGDGLYGVDLKQVGKGACVIEVNDNPNIEAGYEDDVLQDELYLRIMEVFLKRIENRTAGSRIP</sequence>
<dbReference type="RefSeq" id="WP_246913748.1">
    <property type="nucleotide sequence ID" value="NZ_JALJRB010000030.1"/>
</dbReference>
<evidence type="ECO:0000256" key="2">
    <source>
        <dbReference type="PROSITE-ProRule" id="PRU00409"/>
    </source>
</evidence>
<dbReference type="InterPro" id="IPR011761">
    <property type="entry name" value="ATP-grasp"/>
</dbReference>
<dbReference type="Pfam" id="PF14401">
    <property type="entry name" value="RLAN"/>
    <property type="match status" value="1"/>
</dbReference>
<dbReference type="InterPro" id="IPR025839">
    <property type="entry name" value="RLAN_dom"/>
</dbReference>
<dbReference type="GO" id="GO:0005737">
    <property type="term" value="C:cytoplasm"/>
    <property type="evidence" value="ECO:0007669"/>
    <property type="project" value="TreeGrafter"/>
</dbReference>
<evidence type="ECO:0000256" key="1">
    <source>
        <dbReference type="ARBA" id="ARBA00022598"/>
    </source>
</evidence>
<name>A0AA41R7U0_9BACT</name>
<dbReference type="InterPro" id="IPR011095">
    <property type="entry name" value="Dala_Dala_lig_C"/>
</dbReference>
<dbReference type="GO" id="GO:0005524">
    <property type="term" value="F:ATP binding"/>
    <property type="evidence" value="ECO:0007669"/>
    <property type="project" value="UniProtKB-UniRule"/>
</dbReference>
<accession>A0AA41R7U0</accession>
<protein>
    <submittedName>
        <fullName evidence="4">RimK family protein</fullName>
    </submittedName>
</protein>
<evidence type="ECO:0000313" key="4">
    <source>
        <dbReference type="EMBL" id="MCJ8502645.1"/>
    </source>
</evidence>
<dbReference type="Gene3D" id="3.30.1490.20">
    <property type="entry name" value="ATP-grasp fold, A domain"/>
    <property type="match status" value="1"/>
</dbReference>
<gene>
    <name evidence="4" type="ORF">MRX98_18870</name>
</gene>
<dbReference type="InterPro" id="IPR013815">
    <property type="entry name" value="ATP_grasp_subdomain_1"/>
</dbReference>
<dbReference type="EMBL" id="JALJRB010000030">
    <property type="protein sequence ID" value="MCJ8502645.1"/>
    <property type="molecule type" value="Genomic_DNA"/>
</dbReference>
<keyword evidence="2" id="KW-0547">Nucleotide-binding</keyword>
<evidence type="ECO:0000259" key="3">
    <source>
        <dbReference type="PROSITE" id="PS50975"/>
    </source>
</evidence>
<proteinExistence type="predicted"/>
<feature type="domain" description="ATP-grasp" evidence="3">
    <location>
        <begin position="286"/>
        <end position="480"/>
    </location>
</feature>
<organism evidence="4 5">
    <name type="scientific">Desulfatitalea alkaliphila</name>
    <dbReference type="NCBI Taxonomy" id="2929485"/>
    <lineage>
        <taxon>Bacteria</taxon>
        <taxon>Pseudomonadati</taxon>
        <taxon>Thermodesulfobacteriota</taxon>
        <taxon>Desulfobacteria</taxon>
        <taxon>Desulfobacterales</taxon>
        <taxon>Desulfosarcinaceae</taxon>
        <taxon>Desulfatitalea</taxon>
    </lineage>
</organism>
<keyword evidence="2" id="KW-0067">ATP-binding</keyword>
<comment type="caution">
    <text evidence="4">The sequence shown here is derived from an EMBL/GenBank/DDBJ whole genome shotgun (WGS) entry which is preliminary data.</text>
</comment>
<dbReference type="Proteomes" id="UP001165427">
    <property type="component" value="Unassembled WGS sequence"/>
</dbReference>
<dbReference type="Gene3D" id="3.30.470.20">
    <property type="entry name" value="ATP-grasp fold, B domain"/>
    <property type="match status" value="1"/>
</dbReference>
<keyword evidence="5" id="KW-1185">Reference proteome</keyword>
<dbReference type="PANTHER" id="PTHR21621:SF0">
    <property type="entry name" value="BETA-CITRYLGLUTAMATE SYNTHASE B-RELATED"/>
    <property type="match status" value="1"/>
</dbReference>